<dbReference type="Pfam" id="PF00501">
    <property type="entry name" value="AMP-binding"/>
    <property type="match status" value="1"/>
</dbReference>
<evidence type="ECO:0000256" key="4">
    <source>
        <dbReference type="ARBA" id="ARBA00022840"/>
    </source>
</evidence>
<dbReference type="PROSITE" id="PS00455">
    <property type="entry name" value="AMP_BINDING"/>
    <property type="match status" value="1"/>
</dbReference>
<comment type="catalytic activity">
    <reaction evidence="5">
        <text>a long-chain fatty acid + ATP + CoA = a long-chain fatty acyl-CoA + AMP + diphosphate</text>
        <dbReference type="Rhea" id="RHEA:15421"/>
        <dbReference type="ChEBI" id="CHEBI:30616"/>
        <dbReference type="ChEBI" id="CHEBI:33019"/>
        <dbReference type="ChEBI" id="CHEBI:57287"/>
        <dbReference type="ChEBI" id="CHEBI:57560"/>
        <dbReference type="ChEBI" id="CHEBI:83139"/>
        <dbReference type="ChEBI" id="CHEBI:456215"/>
        <dbReference type="EC" id="6.2.1.3"/>
    </reaction>
</comment>
<dbReference type="PANTHER" id="PTHR43272">
    <property type="entry name" value="LONG-CHAIN-FATTY-ACID--COA LIGASE"/>
    <property type="match status" value="1"/>
</dbReference>
<evidence type="ECO:0000256" key="1">
    <source>
        <dbReference type="ARBA" id="ARBA00006432"/>
    </source>
</evidence>
<dbReference type="GO" id="GO:0005783">
    <property type="term" value="C:endoplasmic reticulum"/>
    <property type="evidence" value="ECO:0007669"/>
    <property type="project" value="TreeGrafter"/>
</dbReference>
<keyword evidence="9" id="KW-1185">Reference proteome</keyword>
<dbReference type="EMBL" id="CAICTM010000273">
    <property type="protein sequence ID" value="CAB9506649.1"/>
    <property type="molecule type" value="Genomic_DNA"/>
</dbReference>
<keyword evidence="6" id="KW-0472">Membrane</keyword>
<evidence type="ECO:0000256" key="3">
    <source>
        <dbReference type="ARBA" id="ARBA00022741"/>
    </source>
</evidence>
<proteinExistence type="inferred from homology"/>
<accession>A0A9N8DQ77</accession>
<dbReference type="GO" id="GO:0016020">
    <property type="term" value="C:membrane"/>
    <property type="evidence" value="ECO:0007669"/>
    <property type="project" value="TreeGrafter"/>
</dbReference>
<organism evidence="8 9">
    <name type="scientific">Seminavis robusta</name>
    <dbReference type="NCBI Taxonomy" id="568900"/>
    <lineage>
        <taxon>Eukaryota</taxon>
        <taxon>Sar</taxon>
        <taxon>Stramenopiles</taxon>
        <taxon>Ochrophyta</taxon>
        <taxon>Bacillariophyta</taxon>
        <taxon>Bacillariophyceae</taxon>
        <taxon>Bacillariophycidae</taxon>
        <taxon>Naviculales</taxon>
        <taxon>Naviculaceae</taxon>
        <taxon>Seminavis</taxon>
    </lineage>
</organism>
<dbReference type="SUPFAM" id="SSF56801">
    <property type="entry name" value="Acetyl-CoA synthetase-like"/>
    <property type="match status" value="1"/>
</dbReference>
<keyword evidence="6" id="KW-0812">Transmembrane</keyword>
<protein>
    <submittedName>
        <fullName evidence="8">Chain acyl-CoA synthetase 9, chloroplastic</fullName>
    </submittedName>
</protein>
<dbReference type="PANTHER" id="PTHR43272:SF83">
    <property type="entry name" value="ACYL-COA SYNTHETASE LONG-CHAIN, ISOFORM J"/>
    <property type="match status" value="1"/>
</dbReference>
<dbReference type="InterPro" id="IPR042099">
    <property type="entry name" value="ANL_N_sf"/>
</dbReference>
<dbReference type="OrthoDB" id="1700726at2759"/>
<keyword evidence="3" id="KW-0547">Nucleotide-binding</keyword>
<dbReference type="InterPro" id="IPR020845">
    <property type="entry name" value="AMP-binding_CS"/>
</dbReference>
<keyword evidence="4" id="KW-0067">ATP-binding</keyword>
<comment type="similarity">
    <text evidence="1">Belongs to the ATP-dependent AMP-binding enzyme family.</text>
</comment>
<evidence type="ECO:0000256" key="5">
    <source>
        <dbReference type="ARBA" id="ARBA00036813"/>
    </source>
</evidence>
<keyword evidence="2" id="KW-0436">Ligase</keyword>
<dbReference type="Proteomes" id="UP001153069">
    <property type="component" value="Unassembled WGS sequence"/>
</dbReference>
<name>A0A9N8DQ77_9STRA</name>
<dbReference type="GO" id="GO:0005524">
    <property type="term" value="F:ATP binding"/>
    <property type="evidence" value="ECO:0007669"/>
    <property type="project" value="UniProtKB-KW"/>
</dbReference>
<evidence type="ECO:0000313" key="8">
    <source>
        <dbReference type="EMBL" id="CAB9506649.1"/>
    </source>
</evidence>
<dbReference type="AlphaFoldDB" id="A0A9N8DQ77"/>
<evidence type="ECO:0000256" key="6">
    <source>
        <dbReference type="SAM" id="Phobius"/>
    </source>
</evidence>
<dbReference type="GO" id="GO:0004467">
    <property type="term" value="F:long-chain fatty acid-CoA ligase activity"/>
    <property type="evidence" value="ECO:0007669"/>
    <property type="project" value="UniProtKB-EC"/>
</dbReference>
<dbReference type="InterPro" id="IPR000873">
    <property type="entry name" value="AMP-dep_synth/lig_dom"/>
</dbReference>
<dbReference type="Gene3D" id="3.40.50.12780">
    <property type="entry name" value="N-terminal domain of ligase-like"/>
    <property type="match status" value="1"/>
</dbReference>
<feature type="transmembrane region" description="Helical" evidence="6">
    <location>
        <begin position="12"/>
        <end position="31"/>
    </location>
</feature>
<sequence>MSSPLFIPLKFFLIALDFFITIITFGWLGIIQRATADPGLRTVPVGDDESHRVQPAYKNNLTTTPVPGAGTLYDLAKMGFEKYADKKCMGYREFVGWKTPKVKEFGDTYWKTFGEVGIVSAKFGAALRGAGLEAAPPTTNLEQVTTKSRLAIFENTCPEWMIAALGAFGQSITVATIYATLGMDAVEHAVNDNIISVIVCNKRNVEALIKRKDNMPTLKTIVYTNDLIAKSETVDLPATPDGMTIVSFEDFCAGGDTEKFPPTPPEPDTTAVIMYTSGSTGKPKGVVITHRCIVGACAAGDIELGIRKGEDVYLGYLPLAHIMELMAEFVMVSQGVLICYADPKSLSATGAFPTGALEHFAPTIMVAVPKIWDTIKKGLQAKVAASPPVAQFLVNTAFEAKTYADTYGYDTPLFNALVFKKFKKAIGGNLRFAISGGGPLNGEVQDFIRRAFGFPLCQGYGLTETVAGLTFQARDDFRHGIAGVCIPSAEAKLVSTPDICDKAGQPYLSTDRTDVEGEKVWGRGEICTKGVNVSSGYYMNEEATKEAFDDDGWFHTGDIGQFMADGSIKIVDRKKNLVKLKGGEYIALEKMEMVFGNSDFVDAVGGGICVYGDGDMDRPVALMQLKMEHTMIWAKKNGIEGDFETLLKDPKVYEAVMKDMKEQHAKSDLSHLEKLVAVQLLNSPWTPENGCLTAANKLQRKAVIQSFENEFNDLKPKGIF</sequence>
<evidence type="ECO:0000259" key="7">
    <source>
        <dbReference type="Pfam" id="PF00501"/>
    </source>
</evidence>
<evidence type="ECO:0000256" key="2">
    <source>
        <dbReference type="ARBA" id="ARBA00022598"/>
    </source>
</evidence>
<keyword evidence="6" id="KW-1133">Transmembrane helix</keyword>
<evidence type="ECO:0000313" key="9">
    <source>
        <dbReference type="Proteomes" id="UP001153069"/>
    </source>
</evidence>
<gene>
    <name evidence="8" type="ORF">SEMRO_274_G105370.1</name>
</gene>
<comment type="caution">
    <text evidence="8">The sequence shown here is derived from an EMBL/GenBank/DDBJ whole genome shotgun (WGS) entry which is preliminary data.</text>
</comment>
<reference evidence="8" key="1">
    <citation type="submission" date="2020-06" db="EMBL/GenBank/DDBJ databases">
        <authorList>
            <consortium name="Plant Systems Biology data submission"/>
        </authorList>
    </citation>
    <scope>NUCLEOTIDE SEQUENCE</scope>
    <source>
        <strain evidence="8">D6</strain>
    </source>
</reference>
<feature type="domain" description="AMP-dependent synthetase/ligase" evidence="7">
    <location>
        <begin position="106"/>
        <end position="538"/>
    </location>
</feature>